<accession>A0A478FT42</accession>
<dbReference type="Proteomes" id="UP000324831">
    <property type="component" value="Unassembled WGS sequence"/>
</dbReference>
<comment type="caution">
    <text evidence="1">The sequence shown here is derived from an EMBL/GenBank/DDBJ whole genome shotgun (WGS) entry which is preliminary data.</text>
</comment>
<dbReference type="AlphaFoldDB" id="A0A478FT42"/>
<evidence type="ECO:0000313" key="1">
    <source>
        <dbReference type="EMBL" id="GCE63556.1"/>
    </source>
</evidence>
<sequence length="72" mass="7482">MAIAKPAIAAGAVIAALIGTGFGVGSYFYVPDMPTYITVSQLNGSLASTYTTNTIGNVQQKYFVDSNNSSNK</sequence>
<organism evidence="1 2">
    <name type="scientific">Candidatus Mycoplasma haematohominis</name>
    <dbReference type="NCBI Taxonomy" id="1494318"/>
    <lineage>
        <taxon>Bacteria</taxon>
        <taxon>Bacillati</taxon>
        <taxon>Mycoplasmatota</taxon>
        <taxon>Mollicutes</taxon>
        <taxon>Mycoplasmataceae</taxon>
        <taxon>Mycoplasma</taxon>
    </lineage>
</organism>
<dbReference type="EMBL" id="BIMN01000002">
    <property type="protein sequence ID" value="GCE63556.1"/>
    <property type="molecule type" value="Genomic_DNA"/>
</dbReference>
<protein>
    <submittedName>
        <fullName evidence="1">Uncharacterized protein</fullName>
    </submittedName>
</protein>
<name>A0A478FT42_9MOLU</name>
<gene>
    <name evidence="1" type="ORF">MHSWG343_05530</name>
</gene>
<proteinExistence type="predicted"/>
<reference evidence="1 2" key="1">
    <citation type="submission" date="2019-01" db="EMBL/GenBank/DDBJ databases">
        <title>Draft genome sequences of Candidatus Mycoplasma haemohominis SWG34-3 identified from a patient with pyrexia, anemia and liver dysfunction.</title>
        <authorList>
            <person name="Sekizuka T."/>
            <person name="Hattori N."/>
            <person name="Katano H."/>
            <person name="Takuma T."/>
            <person name="Ito T."/>
            <person name="Arai N."/>
            <person name="Yanai R."/>
            <person name="Ishii S."/>
            <person name="Miura Y."/>
            <person name="Tokunaga T."/>
            <person name="Watanabe H."/>
            <person name="Nomura N."/>
            <person name="Eguchi J."/>
            <person name="Arai T."/>
            <person name="Hasegawa H."/>
            <person name="Nakamaki T."/>
            <person name="Wakita T."/>
            <person name="Niki Y."/>
            <person name="Kuroda M."/>
        </authorList>
    </citation>
    <scope>NUCLEOTIDE SEQUENCE [LARGE SCALE GENOMIC DNA]</scope>
    <source>
        <strain evidence="1">SWG34-3</strain>
    </source>
</reference>
<evidence type="ECO:0000313" key="2">
    <source>
        <dbReference type="Proteomes" id="UP000324831"/>
    </source>
</evidence>